<dbReference type="Gene3D" id="3.40.50.150">
    <property type="entry name" value="Vaccinia Virus protein VP39"/>
    <property type="match status" value="2"/>
</dbReference>
<protein>
    <submittedName>
        <fullName evidence="4">Site-specific DNA methylase</fullName>
    </submittedName>
</protein>
<proteinExistence type="predicted"/>
<gene>
    <name evidence="4" type="ORF">NCTC11460_02105</name>
</gene>
<evidence type="ECO:0000256" key="2">
    <source>
        <dbReference type="ARBA" id="ARBA00022679"/>
    </source>
</evidence>
<keyword evidence="2" id="KW-0808">Transferase</keyword>
<evidence type="ECO:0000313" key="5">
    <source>
        <dbReference type="Proteomes" id="UP000255101"/>
    </source>
</evidence>
<dbReference type="EMBL" id="UGTB01000004">
    <property type="protein sequence ID" value="SUB62097.1"/>
    <property type="molecule type" value="Genomic_DNA"/>
</dbReference>
<dbReference type="InterPro" id="IPR012327">
    <property type="entry name" value="MeTrfase_D12"/>
</dbReference>
<dbReference type="InterPro" id="IPR029063">
    <property type="entry name" value="SAM-dependent_MTases_sf"/>
</dbReference>
<evidence type="ECO:0000256" key="1">
    <source>
        <dbReference type="ARBA" id="ARBA00022603"/>
    </source>
</evidence>
<dbReference type="GO" id="GO:1904047">
    <property type="term" value="F:S-adenosyl-L-methionine binding"/>
    <property type="evidence" value="ECO:0007669"/>
    <property type="project" value="TreeGrafter"/>
</dbReference>
<evidence type="ECO:0000313" key="4">
    <source>
        <dbReference type="EMBL" id="SUB62097.1"/>
    </source>
</evidence>
<keyword evidence="3" id="KW-0949">S-adenosyl-L-methionine</keyword>
<dbReference type="GO" id="GO:0043565">
    <property type="term" value="F:sequence-specific DNA binding"/>
    <property type="evidence" value="ECO:0007669"/>
    <property type="project" value="TreeGrafter"/>
</dbReference>
<dbReference type="AlphaFoldDB" id="A0A379CKL3"/>
<dbReference type="PRINTS" id="PR00505">
    <property type="entry name" value="D12N6MTFRASE"/>
</dbReference>
<dbReference type="PANTHER" id="PTHR30481">
    <property type="entry name" value="DNA ADENINE METHYLASE"/>
    <property type="match status" value="1"/>
</dbReference>
<dbReference type="GO" id="GO:0006298">
    <property type="term" value="P:mismatch repair"/>
    <property type="evidence" value="ECO:0007669"/>
    <property type="project" value="TreeGrafter"/>
</dbReference>
<dbReference type="GO" id="GO:0009007">
    <property type="term" value="F:site-specific DNA-methyltransferase (adenine-specific) activity"/>
    <property type="evidence" value="ECO:0007669"/>
    <property type="project" value="UniProtKB-EC"/>
</dbReference>
<organism evidence="4 5">
    <name type="scientific">Peptostreptococcus anaerobius</name>
    <dbReference type="NCBI Taxonomy" id="1261"/>
    <lineage>
        <taxon>Bacteria</taxon>
        <taxon>Bacillati</taxon>
        <taxon>Bacillota</taxon>
        <taxon>Clostridia</taxon>
        <taxon>Peptostreptococcales</taxon>
        <taxon>Peptostreptococcaceae</taxon>
        <taxon>Peptostreptococcus</taxon>
    </lineage>
</organism>
<evidence type="ECO:0000256" key="3">
    <source>
        <dbReference type="ARBA" id="ARBA00022691"/>
    </source>
</evidence>
<dbReference type="Pfam" id="PF02086">
    <property type="entry name" value="MethyltransfD12"/>
    <property type="match status" value="1"/>
</dbReference>
<reference evidence="4 5" key="1">
    <citation type="submission" date="2018-06" db="EMBL/GenBank/DDBJ databases">
        <authorList>
            <consortium name="Pathogen Informatics"/>
            <person name="Doyle S."/>
        </authorList>
    </citation>
    <scope>NUCLEOTIDE SEQUENCE [LARGE SCALE GENOMIC DNA]</scope>
    <source>
        <strain evidence="4 5">NCTC11460</strain>
    </source>
</reference>
<keyword evidence="1 4" id="KW-0489">Methyltransferase</keyword>
<accession>A0A379CKL3</accession>
<dbReference type="RefSeq" id="WP_019595722.1">
    <property type="nucleotide sequence ID" value="NZ_FOVA01000025.1"/>
</dbReference>
<dbReference type="GO" id="GO:0032259">
    <property type="term" value="P:methylation"/>
    <property type="evidence" value="ECO:0007669"/>
    <property type="project" value="UniProtKB-KW"/>
</dbReference>
<dbReference type="SUPFAM" id="SSF53335">
    <property type="entry name" value="S-adenosyl-L-methionine-dependent methyltransferases"/>
    <property type="match status" value="1"/>
</dbReference>
<name>A0A379CKL3_9FIRM</name>
<dbReference type="Proteomes" id="UP000255101">
    <property type="component" value="Unassembled WGS sequence"/>
</dbReference>
<sequence length="244" mass="28676">MIIIRYLGGKSRICKDLGGFFNSKLAEKKRQVFVDLFCGSCNVVAEIDNKYHRIANDKHKYLIAMWKAMQEGWIPPDTCSEEEYKYIKQNQDEDMALSGFIGFACSFGGRWFEGYARRKDAYRNYCTEGKRGNIRLIENMKNVQFENKDYKDLEIPDGAIVYCDIPYKGKKQYSLKECGKFNHNEFYDWVEKNKHRFDIYISEYKESTPDGFKIVWEKESKTGLRNINNKKIKTTEVLITPTLS</sequence>
<dbReference type="GO" id="GO:0009307">
    <property type="term" value="P:DNA restriction-modification system"/>
    <property type="evidence" value="ECO:0007669"/>
    <property type="project" value="InterPro"/>
</dbReference>